<name>A0A1I7ZPG5_9BILA</name>
<accession>A0A1I7ZPG5</accession>
<reference evidence="2" key="1">
    <citation type="submission" date="2016-11" db="UniProtKB">
        <authorList>
            <consortium name="WormBaseParasite"/>
        </authorList>
    </citation>
    <scope>IDENTIFICATION</scope>
</reference>
<evidence type="ECO:0000313" key="2">
    <source>
        <dbReference type="WBParaSite" id="L893_g28211.t1"/>
    </source>
</evidence>
<organism evidence="1 2">
    <name type="scientific">Steinernema glaseri</name>
    <dbReference type="NCBI Taxonomy" id="37863"/>
    <lineage>
        <taxon>Eukaryota</taxon>
        <taxon>Metazoa</taxon>
        <taxon>Ecdysozoa</taxon>
        <taxon>Nematoda</taxon>
        <taxon>Chromadorea</taxon>
        <taxon>Rhabditida</taxon>
        <taxon>Tylenchina</taxon>
        <taxon>Panagrolaimomorpha</taxon>
        <taxon>Strongyloidoidea</taxon>
        <taxon>Steinernematidae</taxon>
        <taxon>Steinernema</taxon>
    </lineage>
</organism>
<sequence length="40" mass="4103">MLWLAVGLEGIGLQPAVVGRVTGGPDDRADTGLGQVQLKN</sequence>
<dbReference type="AlphaFoldDB" id="A0A1I7ZPG5"/>
<proteinExistence type="predicted"/>
<dbReference type="WBParaSite" id="L893_g28211.t1">
    <property type="protein sequence ID" value="L893_g28211.t1"/>
    <property type="gene ID" value="L893_g28211"/>
</dbReference>
<evidence type="ECO:0000313" key="1">
    <source>
        <dbReference type="Proteomes" id="UP000095287"/>
    </source>
</evidence>
<keyword evidence="1" id="KW-1185">Reference proteome</keyword>
<protein>
    <submittedName>
        <fullName evidence="2">Transposase</fullName>
    </submittedName>
</protein>
<dbReference type="Proteomes" id="UP000095287">
    <property type="component" value="Unplaced"/>
</dbReference>